<proteinExistence type="predicted"/>
<feature type="domain" description="DUF4253" evidence="1">
    <location>
        <begin position="139"/>
        <end position="248"/>
    </location>
</feature>
<dbReference type="Proteomes" id="UP000003240">
    <property type="component" value="Unassembled WGS sequence"/>
</dbReference>
<comment type="caution">
    <text evidence="2">The sequence shown here is derived from an EMBL/GenBank/DDBJ whole genome shotgun (WGS) entry which is preliminary data.</text>
</comment>
<sequence length="248" mass="28575">MTECGKAIIDFLGCEYELFENETSENNLINRWDALTELGKREGFFPLLIVSSDTLVEKLEFVFDDFDVENTPEGIAAYRQNVIADSKRVDVTTFLSGRLDEYLEMHTDDNIWGELLPCEPNHCFYCPLEGEKLHSELIIAKVPAQNPWELAAWIPMGGFNDCPSPAEQVAVFRHWYKKYGAVPCVVTHDNWELELANPPRTDEAAEELAKEHFAFCYDIVMQAARGWDTIRARASTLKNSTTWYFWWD</sequence>
<dbReference type="InterPro" id="IPR025349">
    <property type="entry name" value="DUF4253"/>
</dbReference>
<evidence type="ECO:0000313" key="3">
    <source>
        <dbReference type="Proteomes" id="UP000003240"/>
    </source>
</evidence>
<reference evidence="2 3" key="1">
    <citation type="journal article" date="2011" name="EMBO J.">
        <title>Structural diversity of bacterial flagellar motors.</title>
        <authorList>
            <person name="Chen S."/>
            <person name="Beeby M."/>
            <person name="Murphy G.E."/>
            <person name="Leadbetter J.R."/>
            <person name="Hendrixson D.R."/>
            <person name="Briegel A."/>
            <person name="Li Z."/>
            <person name="Shi J."/>
            <person name="Tocheva E.I."/>
            <person name="Muller A."/>
            <person name="Dobro M.J."/>
            <person name="Jensen G.J."/>
        </authorList>
    </citation>
    <scope>NUCLEOTIDE SEQUENCE [LARGE SCALE GENOMIC DNA]</scope>
    <source>
        <strain evidence="2 3">DSM 6540</strain>
    </source>
</reference>
<dbReference type="RefSeq" id="WP_004573375.1">
    <property type="nucleotide sequence ID" value="NZ_AFGF01000087.1"/>
</dbReference>
<dbReference type="EMBL" id="AFGF01000087">
    <property type="protein sequence ID" value="EGO63807.1"/>
    <property type="molecule type" value="Genomic_DNA"/>
</dbReference>
<protein>
    <recommendedName>
        <fullName evidence="1">DUF4253 domain-containing protein</fullName>
    </recommendedName>
</protein>
<dbReference type="Pfam" id="PF14062">
    <property type="entry name" value="DUF4253"/>
    <property type="match status" value="1"/>
</dbReference>
<keyword evidence="3" id="KW-1185">Reference proteome</keyword>
<accession>F7NJH7</accession>
<evidence type="ECO:0000313" key="2">
    <source>
        <dbReference type="EMBL" id="EGO63807.1"/>
    </source>
</evidence>
<dbReference type="OrthoDB" id="4827574at2"/>
<gene>
    <name evidence="2" type="ORF">ALO_11164</name>
</gene>
<dbReference type="STRING" id="1009370.ALO_11164"/>
<evidence type="ECO:0000259" key="1">
    <source>
        <dbReference type="Pfam" id="PF14062"/>
    </source>
</evidence>
<dbReference type="AlphaFoldDB" id="F7NJH7"/>
<dbReference type="eggNOG" id="COG4859">
    <property type="taxonomic scope" value="Bacteria"/>
</dbReference>
<organism evidence="2 3">
    <name type="scientific">Acetonema longum DSM 6540</name>
    <dbReference type="NCBI Taxonomy" id="1009370"/>
    <lineage>
        <taxon>Bacteria</taxon>
        <taxon>Bacillati</taxon>
        <taxon>Bacillota</taxon>
        <taxon>Negativicutes</taxon>
        <taxon>Acetonemataceae</taxon>
        <taxon>Acetonema</taxon>
    </lineage>
</organism>
<name>F7NJH7_9FIRM</name>